<sequence>MVLKKFGSIIPLKSRVSDKFDVTLTGNEKRNWNQNRLRQRDKAATSSQRVRRNTQNDKVSVSNCFGLNLSYLTDMEDNIDVHSRLPNFEELFGDCGNENEPDISPNESPFEESLSEHFEVEHLKTAFRAASNGDMNTLTTCIYKLGIPVDTESLKGVSMLQLAVTGDHIKAVKFLIDLGADVNKATSRGRTPLLTAARYGAINSMKFILDILCRQEKDRLKKLNAEQKTSNDKDGYKFLLVSDENNDSALHLACRGIDYKCVKVLLRVLIQCLGWQKVEKILSETNERGYAPIHIACMWRSISVVRLLLTSQLNKTIAKVCPFARTSRIANSLRNASLNALITAKLQTGSILHEMACSKACSRCACDAGLAQPNSDVSSVLCAIQGLPMSLIAEYEVDDMDLPDRKCMDCEKS</sequence>
<dbReference type="AlphaFoldDB" id="A0A0M3J1F5"/>
<dbReference type="InterPro" id="IPR036770">
    <property type="entry name" value="Ankyrin_rpt-contain_sf"/>
</dbReference>
<dbReference type="Pfam" id="PF12796">
    <property type="entry name" value="Ank_2"/>
    <property type="match status" value="2"/>
</dbReference>
<organism evidence="4">
    <name type="scientific">Anisakis simplex</name>
    <name type="common">Herring worm</name>
    <dbReference type="NCBI Taxonomy" id="6269"/>
    <lineage>
        <taxon>Eukaryota</taxon>
        <taxon>Metazoa</taxon>
        <taxon>Ecdysozoa</taxon>
        <taxon>Nematoda</taxon>
        <taxon>Chromadorea</taxon>
        <taxon>Rhabditida</taxon>
        <taxon>Spirurina</taxon>
        <taxon>Ascaridomorpha</taxon>
        <taxon>Ascaridoidea</taxon>
        <taxon>Anisakidae</taxon>
        <taxon>Anisakis</taxon>
        <taxon>Anisakis simplex complex</taxon>
    </lineage>
</organism>
<evidence type="ECO:0000313" key="3">
    <source>
        <dbReference type="Proteomes" id="UP000267096"/>
    </source>
</evidence>
<dbReference type="PANTHER" id="PTHR24133">
    <property type="entry name" value="ANKYRIN DOMAIN-CONTAINING"/>
    <property type="match status" value="1"/>
</dbReference>
<feature type="repeat" description="ANK" evidence="1">
    <location>
        <begin position="155"/>
        <end position="187"/>
    </location>
</feature>
<dbReference type="PROSITE" id="PS50297">
    <property type="entry name" value="ANK_REP_REGION"/>
    <property type="match status" value="1"/>
</dbReference>
<evidence type="ECO:0000256" key="1">
    <source>
        <dbReference type="PROSITE-ProRule" id="PRU00023"/>
    </source>
</evidence>
<dbReference type="SUPFAM" id="SSF48403">
    <property type="entry name" value="Ankyrin repeat"/>
    <property type="match status" value="1"/>
</dbReference>
<reference evidence="4" key="1">
    <citation type="submission" date="2017-02" db="UniProtKB">
        <authorList>
            <consortium name="WormBaseParasite"/>
        </authorList>
    </citation>
    <scope>IDENTIFICATION</scope>
</reference>
<dbReference type="InterPro" id="IPR002110">
    <property type="entry name" value="Ankyrin_rpt"/>
</dbReference>
<dbReference type="EMBL" id="UYRR01001214">
    <property type="protein sequence ID" value="VDK18552.1"/>
    <property type="molecule type" value="Genomic_DNA"/>
</dbReference>
<keyword evidence="3" id="KW-1185">Reference proteome</keyword>
<dbReference type="Gene3D" id="1.25.40.20">
    <property type="entry name" value="Ankyrin repeat-containing domain"/>
    <property type="match status" value="2"/>
</dbReference>
<dbReference type="Proteomes" id="UP000267096">
    <property type="component" value="Unassembled WGS sequence"/>
</dbReference>
<proteinExistence type="predicted"/>
<name>A0A0M3J1F5_ANISI</name>
<dbReference type="PROSITE" id="PS50088">
    <property type="entry name" value="ANK_REPEAT"/>
    <property type="match status" value="1"/>
</dbReference>
<dbReference type="OrthoDB" id="5823001at2759"/>
<dbReference type="InterPro" id="IPR052391">
    <property type="entry name" value="E3_Ligase-Neurotoxin"/>
</dbReference>
<dbReference type="WBParaSite" id="ASIM_0000135601-mRNA-1">
    <property type="protein sequence ID" value="ASIM_0000135601-mRNA-1"/>
    <property type="gene ID" value="ASIM_0000135601"/>
</dbReference>
<reference evidence="2 3" key="2">
    <citation type="submission" date="2018-11" db="EMBL/GenBank/DDBJ databases">
        <authorList>
            <consortium name="Pathogen Informatics"/>
        </authorList>
    </citation>
    <scope>NUCLEOTIDE SEQUENCE [LARGE SCALE GENOMIC DNA]</scope>
</reference>
<evidence type="ECO:0000313" key="2">
    <source>
        <dbReference type="EMBL" id="VDK18552.1"/>
    </source>
</evidence>
<gene>
    <name evidence="2" type="ORF">ASIM_LOCUS1238</name>
</gene>
<evidence type="ECO:0000313" key="4">
    <source>
        <dbReference type="WBParaSite" id="ASIM_0000135601-mRNA-1"/>
    </source>
</evidence>
<accession>A0A0M3J1F5</accession>
<dbReference type="PANTHER" id="PTHR24133:SF57">
    <property type="entry name" value="ANKYRIN-3-LIKE PROTEIN"/>
    <property type="match status" value="1"/>
</dbReference>
<dbReference type="SMART" id="SM00248">
    <property type="entry name" value="ANK"/>
    <property type="match status" value="4"/>
</dbReference>
<keyword evidence="1" id="KW-0040">ANK repeat</keyword>
<protein>
    <submittedName>
        <fullName evidence="4">ANK_REP_REGION domain-containing protein</fullName>
    </submittedName>
</protein>